<evidence type="ECO:0000256" key="5">
    <source>
        <dbReference type="ARBA" id="ARBA00023136"/>
    </source>
</evidence>
<feature type="transmembrane region" description="Helical" evidence="6">
    <location>
        <begin position="81"/>
        <end position="102"/>
    </location>
</feature>
<dbReference type="Pfam" id="PF11728">
    <property type="entry name" value="ArAE_1_C"/>
    <property type="match status" value="1"/>
</dbReference>
<keyword evidence="9" id="KW-1185">Reference proteome</keyword>
<evidence type="ECO:0000313" key="8">
    <source>
        <dbReference type="EMBL" id="MEQ2425031.1"/>
    </source>
</evidence>
<evidence type="ECO:0000256" key="4">
    <source>
        <dbReference type="ARBA" id="ARBA00022989"/>
    </source>
</evidence>
<evidence type="ECO:0000256" key="6">
    <source>
        <dbReference type="SAM" id="Phobius"/>
    </source>
</evidence>
<feature type="domain" description="Putative aromatic acid exporter C-terminal" evidence="7">
    <location>
        <begin position="151"/>
        <end position="321"/>
    </location>
</feature>
<dbReference type="PANTHER" id="PTHR40064:SF1">
    <property type="entry name" value="MEMBRANE PROTEIN"/>
    <property type="match status" value="1"/>
</dbReference>
<keyword evidence="2" id="KW-1003">Cell membrane</keyword>
<keyword evidence="3 6" id="KW-0812">Transmembrane</keyword>
<protein>
    <submittedName>
        <fullName evidence="8">Aromatic acid exporter family protein</fullName>
    </submittedName>
</protein>
<name>A0ABV1D3T7_9FIRM</name>
<keyword evidence="4 6" id="KW-1133">Transmembrane helix</keyword>
<organism evidence="8 9">
    <name type="scientific">Enterocloster hominis</name>
    <name type="common">ex Hitch et al. 2024</name>
    <dbReference type="NCBI Taxonomy" id="1917870"/>
    <lineage>
        <taxon>Bacteria</taxon>
        <taxon>Bacillati</taxon>
        <taxon>Bacillota</taxon>
        <taxon>Clostridia</taxon>
        <taxon>Lachnospirales</taxon>
        <taxon>Lachnospiraceae</taxon>
        <taxon>Enterocloster</taxon>
    </lineage>
</organism>
<sequence>MNRGLNGLKIIKIAGGSLLSMVAAEWLGLNYAASAAVITLLSIHDTKRETIRVMAKRMAAFLVALLLAPVCFYFLGYRPIAVGAFLLVFTPVCTLLNVQEGISVSTVLMTHFLTEGSVSAGNILNEVLLLLVGTGVGVAMNLYMPGKTGVIRQKQHRIESQFRCILAQMGDMLNGDGQCGGNMLKLRDSGDETVFSNLEEMLRQGEEDAYKEMENRLLAETIYYLAYMGLRKNQLLILRRIRSHLEWFDSFPGQARYLVRLFMSVSSSFHEYNNARGLLKELEDVKRQMRLQPLPATREEFESRAVLFQVMLELEQFLVLKREFVDGLTQHDIRSFWQDGDNENT</sequence>
<dbReference type="Proteomes" id="UP001454086">
    <property type="component" value="Unassembled WGS sequence"/>
</dbReference>
<feature type="transmembrane region" description="Helical" evidence="6">
    <location>
        <begin position="26"/>
        <end position="43"/>
    </location>
</feature>
<feature type="transmembrane region" description="Helical" evidence="6">
    <location>
        <begin position="55"/>
        <end position="75"/>
    </location>
</feature>
<keyword evidence="5 6" id="KW-0472">Membrane</keyword>
<evidence type="ECO:0000256" key="1">
    <source>
        <dbReference type="ARBA" id="ARBA00004651"/>
    </source>
</evidence>
<dbReference type="RefSeq" id="WP_349118108.1">
    <property type="nucleotide sequence ID" value="NZ_JBBMFM010000023.1"/>
</dbReference>
<dbReference type="EMBL" id="JBBMFM010000023">
    <property type="protein sequence ID" value="MEQ2425031.1"/>
    <property type="molecule type" value="Genomic_DNA"/>
</dbReference>
<feature type="transmembrane region" description="Helical" evidence="6">
    <location>
        <begin position="123"/>
        <end position="144"/>
    </location>
</feature>
<dbReference type="InterPro" id="IPR010343">
    <property type="entry name" value="ArAE_1"/>
</dbReference>
<evidence type="ECO:0000313" key="9">
    <source>
        <dbReference type="Proteomes" id="UP001454086"/>
    </source>
</evidence>
<comment type="caution">
    <text evidence="8">The sequence shown here is derived from an EMBL/GenBank/DDBJ whole genome shotgun (WGS) entry which is preliminary data.</text>
</comment>
<evidence type="ECO:0000256" key="2">
    <source>
        <dbReference type="ARBA" id="ARBA00022475"/>
    </source>
</evidence>
<proteinExistence type="predicted"/>
<comment type="subcellular location">
    <subcellularLocation>
        <location evidence="1">Cell membrane</location>
        <topology evidence="1">Multi-pass membrane protein</topology>
    </subcellularLocation>
</comment>
<dbReference type="InterPro" id="IPR038323">
    <property type="entry name" value="ArAE_1_C_sf"/>
</dbReference>
<dbReference type="Gene3D" id="1.20.120.940">
    <property type="entry name" value="Putative aromatic acid exporter, C-terminal domain"/>
    <property type="match status" value="1"/>
</dbReference>
<dbReference type="PANTHER" id="PTHR40064">
    <property type="entry name" value="MEMBRANE PROTEIN-RELATED"/>
    <property type="match status" value="1"/>
</dbReference>
<evidence type="ECO:0000256" key="3">
    <source>
        <dbReference type="ARBA" id="ARBA00022692"/>
    </source>
</evidence>
<evidence type="ECO:0000259" key="7">
    <source>
        <dbReference type="Pfam" id="PF11728"/>
    </source>
</evidence>
<dbReference type="InterPro" id="IPR052984">
    <property type="entry name" value="UPF0421"/>
</dbReference>
<reference evidence="8 9" key="1">
    <citation type="submission" date="2024-03" db="EMBL/GenBank/DDBJ databases">
        <title>Human intestinal bacterial collection.</title>
        <authorList>
            <person name="Pauvert C."/>
            <person name="Hitch T.C.A."/>
            <person name="Clavel T."/>
        </authorList>
    </citation>
    <scope>NUCLEOTIDE SEQUENCE [LARGE SCALE GENOMIC DNA]</scope>
    <source>
        <strain evidence="8 9">CLA-SR-H021</strain>
    </source>
</reference>
<dbReference type="InterPro" id="IPR021062">
    <property type="entry name" value="ArAE_1_C"/>
</dbReference>
<gene>
    <name evidence="8" type="ORF">WMQ36_08610</name>
</gene>
<accession>A0ABV1D3T7</accession>
<dbReference type="Pfam" id="PF06081">
    <property type="entry name" value="ArAE_1"/>
    <property type="match status" value="1"/>
</dbReference>